<evidence type="ECO:0000256" key="5">
    <source>
        <dbReference type="ARBA" id="ARBA00023033"/>
    </source>
</evidence>
<comment type="similarity">
    <text evidence="1">Belongs to the paxM FAD-dependent monooxygenase family.</text>
</comment>
<keyword evidence="9" id="KW-1185">Reference proteome</keyword>
<keyword evidence="5" id="KW-0503">Monooxygenase</keyword>
<proteinExistence type="inferred from homology"/>
<gene>
    <name evidence="8" type="ORF">VKT23_006137</name>
</gene>
<reference evidence="8 9" key="1">
    <citation type="submission" date="2024-01" db="EMBL/GenBank/DDBJ databases">
        <title>A draft genome for the cacao thread blight pathogen Marasmiellus scandens.</title>
        <authorList>
            <person name="Baruah I.K."/>
            <person name="Leung J."/>
            <person name="Bukari Y."/>
            <person name="Amoako-Attah I."/>
            <person name="Meinhardt L.W."/>
            <person name="Bailey B.A."/>
            <person name="Cohen S.P."/>
        </authorList>
    </citation>
    <scope>NUCLEOTIDE SEQUENCE [LARGE SCALE GENOMIC DNA]</scope>
    <source>
        <strain evidence="8 9">GH-19</strain>
    </source>
</reference>
<comment type="caution">
    <text evidence="8">The sequence shown here is derived from an EMBL/GenBank/DDBJ whole genome shotgun (WGS) entry which is preliminary data.</text>
</comment>
<dbReference type="SUPFAM" id="SSF54373">
    <property type="entry name" value="FAD-linked reductases, C-terminal domain"/>
    <property type="match status" value="1"/>
</dbReference>
<dbReference type="InterPro" id="IPR036188">
    <property type="entry name" value="FAD/NAD-bd_sf"/>
</dbReference>
<evidence type="ECO:0000256" key="1">
    <source>
        <dbReference type="ARBA" id="ARBA00007992"/>
    </source>
</evidence>
<dbReference type="Proteomes" id="UP001498398">
    <property type="component" value="Unassembled WGS sequence"/>
</dbReference>
<sequence length="460" mass="51460">MLTSIENFVSTYPQVSFLPNHRRVEHPLDIIIVGCGIGGLAASYTLGRSGHRVTILEKSATIGEVGAGIQVAPNLSRLLIRWGLADRLKECAVTPRAVSFRRYKDGERIGWAPLGDKFEKEYGSPYYHVHRADLYNMLWDIAKPFVNLRTNSKVVAIDPRTPKVTLESGEIIYADLIVGADGVRSVVRDVVVGRRDSPTPTGDAAYRAILPTSAMLEDPDLQSLVQDTEMTAWLGPGRHIMAYNIRAKKEYNIVMLHPDDAESESWTTPASIEQMREQYAGWEPTVQKLLSLIPSSFNWKLQDRSPLENWIHENGKVVLLGDACHPMLPYRAQGAAMAVEDAAVLGGLLSRLTHRKDLPSLLKTYQDLRYSRATETQLASRTNQGEYHVDDGPEQEARDAAMKAAMHVALKESEERSDGAGSNNPNMWADKTRNDRQYGYDADAEVQKWWMQEMMSAPKL</sequence>
<organism evidence="8 9">
    <name type="scientific">Marasmiellus scandens</name>
    <dbReference type="NCBI Taxonomy" id="2682957"/>
    <lineage>
        <taxon>Eukaryota</taxon>
        <taxon>Fungi</taxon>
        <taxon>Dikarya</taxon>
        <taxon>Basidiomycota</taxon>
        <taxon>Agaricomycotina</taxon>
        <taxon>Agaricomycetes</taxon>
        <taxon>Agaricomycetidae</taxon>
        <taxon>Agaricales</taxon>
        <taxon>Marasmiineae</taxon>
        <taxon>Omphalotaceae</taxon>
        <taxon>Marasmiellus</taxon>
    </lineage>
</organism>
<evidence type="ECO:0000256" key="3">
    <source>
        <dbReference type="ARBA" id="ARBA00022827"/>
    </source>
</evidence>
<accession>A0ABR1JRZ2</accession>
<dbReference type="InterPro" id="IPR050493">
    <property type="entry name" value="FAD-dep_Monooxygenase_BioMet"/>
</dbReference>
<keyword evidence="3" id="KW-0274">FAD</keyword>
<dbReference type="PRINTS" id="PR00420">
    <property type="entry name" value="RNGMNOXGNASE"/>
</dbReference>
<name>A0ABR1JRZ2_9AGAR</name>
<dbReference type="PANTHER" id="PTHR13789">
    <property type="entry name" value="MONOOXYGENASE"/>
    <property type="match status" value="1"/>
</dbReference>
<feature type="domain" description="FAD-binding" evidence="7">
    <location>
        <begin position="29"/>
        <end position="375"/>
    </location>
</feature>
<dbReference type="Pfam" id="PF01494">
    <property type="entry name" value="FAD_binding_3"/>
    <property type="match status" value="1"/>
</dbReference>
<feature type="region of interest" description="Disordered" evidence="6">
    <location>
        <begin position="411"/>
        <end position="437"/>
    </location>
</feature>
<evidence type="ECO:0000259" key="7">
    <source>
        <dbReference type="Pfam" id="PF01494"/>
    </source>
</evidence>
<dbReference type="EMBL" id="JBANRG010000007">
    <property type="protein sequence ID" value="KAK7464929.1"/>
    <property type="molecule type" value="Genomic_DNA"/>
</dbReference>
<keyword evidence="2" id="KW-0285">Flavoprotein</keyword>
<dbReference type="InterPro" id="IPR002938">
    <property type="entry name" value="FAD-bd"/>
</dbReference>
<dbReference type="Gene3D" id="3.50.50.60">
    <property type="entry name" value="FAD/NAD(P)-binding domain"/>
    <property type="match status" value="1"/>
</dbReference>
<dbReference type="SUPFAM" id="SSF51905">
    <property type="entry name" value="FAD/NAD(P)-binding domain"/>
    <property type="match status" value="1"/>
</dbReference>
<evidence type="ECO:0000313" key="8">
    <source>
        <dbReference type="EMBL" id="KAK7464929.1"/>
    </source>
</evidence>
<evidence type="ECO:0000256" key="4">
    <source>
        <dbReference type="ARBA" id="ARBA00023002"/>
    </source>
</evidence>
<dbReference type="PANTHER" id="PTHR13789:SF147">
    <property type="entry name" value="PUTATIVE (AFU_ORTHOLOGUE AFUA_2G01950)-RELATED"/>
    <property type="match status" value="1"/>
</dbReference>
<evidence type="ECO:0000313" key="9">
    <source>
        <dbReference type="Proteomes" id="UP001498398"/>
    </source>
</evidence>
<keyword evidence="4" id="KW-0560">Oxidoreductase</keyword>
<evidence type="ECO:0000256" key="2">
    <source>
        <dbReference type="ARBA" id="ARBA00022630"/>
    </source>
</evidence>
<protein>
    <recommendedName>
        <fullName evidence="7">FAD-binding domain-containing protein</fullName>
    </recommendedName>
</protein>
<evidence type="ECO:0000256" key="6">
    <source>
        <dbReference type="SAM" id="MobiDB-lite"/>
    </source>
</evidence>